<dbReference type="InterPro" id="IPR001610">
    <property type="entry name" value="PAC"/>
</dbReference>
<dbReference type="Gene3D" id="3.30.450.20">
    <property type="entry name" value="PAS domain"/>
    <property type="match status" value="4"/>
</dbReference>
<dbReference type="EC" id="2.7.13.3" evidence="2"/>
<keyword evidence="4" id="KW-0808">Transferase</keyword>
<dbReference type="InterPro" id="IPR013656">
    <property type="entry name" value="PAS_4"/>
</dbReference>
<feature type="domain" description="Histidine kinase" evidence="7">
    <location>
        <begin position="654"/>
        <end position="844"/>
    </location>
</feature>
<dbReference type="Proteomes" id="UP000030649">
    <property type="component" value="Unassembled WGS sequence"/>
</dbReference>
<evidence type="ECO:0000256" key="1">
    <source>
        <dbReference type="ARBA" id="ARBA00000085"/>
    </source>
</evidence>
<dbReference type="SUPFAM" id="SSF55785">
    <property type="entry name" value="PYP-like sensor domain (PAS domain)"/>
    <property type="match status" value="4"/>
</dbReference>
<dbReference type="PROSITE" id="PS50112">
    <property type="entry name" value="PAS"/>
    <property type="match status" value="3"/>
</dbReference>
<feature type="domain" description="PAS" evidence="9">
    <location>
        <begin position="141"/>
        <end position="199"/>
    </location>
</feature>
<feature type="domain" description="PAS" evidence="9">
    <location>
        <begin position="395"/>
        <end position="465"/>
    </location>
</feature>
<dbReference type="PANTHER" id="PTHR43304:SF1">
    <property type="entry name" value="PAC DOMAIN-CONTAINING PROTEIN"/>
    <property type="match status" value="1"/>
</dbReference>
<dbReference type="InterPro" id="IPR003661">
    <property type="entry name" value="HisK_dim/P_dom"/>
</dbReference>
<dbReference type="GO" id="GO:0006355">
    <property type="term" value="P:regulation of DNA-templated transcription"/>
    <property type="evidence" value="ECO:0007669"/>
    <property type="project" value="InterPro"/>
</dbReference>
<evidence type="ECO:0000256" key="2">
    <source>
        <dbReference type="ARBA" id="ARBA00012438"/>
    </source>
</evidence>
<dbReference type="InterPro" id="IPR036097">
    <property type="entry name" value="HisK_dim/P_sf"/>
</dbReference>
<evidence type="ECO:0000259" key="10">
    <source>
        <dbReference type="PROSITE" id="PS50113"/>
    </source>
</evidence>
<dbReference type="SUPFAM" id="SSF55874">
    <property type="entry name" value="ATPase domain of HSP90 chaperone/DNA topoisomerase II/histidine kinase"/>
    <property type="match status" value="1"/>
</dbReference>
<dbReference type="InterPro" id="IPR013767">
    <property type="entry name" value="PAS_fold"/>
</dbReference>
<dbReference type="SMART" id="SM00448">
    <property type="entry name" value="REC"/>
    <property type="match status" value="1"/>
</dbReference>
<evidence type="ECO:0000256" key="6">
    <source>
        <dbReference type="PROSITE-ProRule" id="PRU00169"/>
    </source>
</evidence>
<accession>U1N407</accession>
<dbReference type="AlphaFoldDB" id="U1N407"/>
<proteinExistence type="predicted"/>
<dbReference type="EMBL" id="KE356560">
    <property type="protein sequence ID" value="ERG91290.1"/>
    <property type="molecule type" value="Genomic_DNA"/>
</dbReference>
<evidence type="ECO:0000259" key="7">
    <source>
        <dbReference type="PROSITE" id="PS50109"/>
    </source>
</evidence>
<feature type="domain" description="PAC" evidence="10">
    <location>
        <begin position="346"/>
        <end position="398"/>
    </location>
</feature>
<evidence type="ECO:0000259" key="9">
    <source>
        <dbReference type="PROSITE" id="PS50112"/>
    </source>
</evidence>
<evidence type="ECO:0000313" key="11">
    <source>
        <dbReference type="EMBL" id="ERG91290.1"/>
    </source>
</evidence>
<dbReference type="PROSITE" id="PS50110">
    <property type="entry name" value="RESPONSE_REGULATORY"/>
    <property type="match status" value="1"/>
</dbReference>
<dbReference type="Pfam" id="PF02518">
    <property type="entry name" value="HATPase_c"/>
    <property type="match status" value="1"/>
</dbReference>
<dbReference type="InterPro" id="IPR036890">
    <property type="entry name" value="HATPase_C_sf"/>
</dbReference>
<dbReference type="Gene3D" id="3.30.565.10">
    <property type="entry name" value="Histidine kinase-like ATPase, C-terminal domain"/>
    <property type="match status" value="1"/>
</dbReference>
<protein>
    <recommendedName>
        <fullName evidence="2">histidine kinase</fullName>
        <ecNumber evidence="2">2.7.13.3</ecNumber>
    </recommendedName>
</protein>
<dbReference type="InterPro" id="IPR003594">
    <property type="entry name" value="HATPase_dom"/>
</dbReference>
<dbReference type="InterPro" id="IPR000700">
    <property type="entry name" value="PAS-assoc_C"/>
</dbReference>
<dbReference type="NCBIfam" id="TIGR00229">
    <property type="entry name" value="sensory_box"/>
    <property type="match status" value="4"/>
</dbReference>
<dbReference type="SMART" id="SM00091">
    <property type="entry name" value="PAS"/>
    <property type="match status" value="4"/>
</dbReference>
<evidence type="ECO:0000313" key="12">
    <source>
        <dbReference type="Proteomes" id="UP000030649"/>
    </source>
</evidence>
<dbReference type="InterPro" id="IPR035965">
    <property type="entry name" value="PAS-like_dom_sf"/>
</dbReference>
<dbReference type="GO" id="GO:0000155">
    <property type="term" value="F:phosphorelay sensor kinase activity"/>
    <property type="evidence" value="ECO:0007669"/>
    <property type="project" value="InterPro"/>
</dbReference>
<keyword evidence="3 6" id="KW-0597">Phosphoprotein</keyword>
<dbReference type="STRING" id="1238424.J07HQW1_01324"/>
<dbReference type="PANTHER" id="PTHR43304">
    <property type="entry name" value="PHYTOCHROME-LIKE PROTEIN CPH1"/>
    <property type="match status" value="1"/>
</dbReference>
<dbReference type="SUPFAM" id="SSF52172">
    <property type="entry name" value="CheY-like"/>
    <property type="match status" value="1"/>
</dbReference>
<reference evidence="11 12" key="1">
    <citation type="journal article" date="2013" name="PLoS ONE">
        <title>Assembly-driven community genomics of a hypersaline microbial ecosystem.</title>
        <authorList>
            <person name="Podell S."/>
            <person name="Ugalde J.A."/>
            <person name="Narasingarao P."/>
            <person name="Banfield J.F."/>
            <person name="Heidelberg K.B."/>
            <person name="Allen E.E."/>
        </authorList>
    </citation>
    <scope>NUCLEOTIDE SEQUENCE [LARGE SCALE GENOMIC DNA]</scope>
    <source>
        <strain evidence="12">J07HQW1</strain>
    </source>
</reference>
<dbReference type="InterPro" id="IPR004358">
    <property type="entry name" value="Sig_transdc_His_kin-like_C"/>
</dbReference>
<dbReference type="CDD" id="cd00156">
    <property type="entry name" value="REC"/>
    <property type="match status" value="1"/>
</dbReference>
<dbReference type="PROSITE" id="PS50109">
    <property type="entry name" value="HIS_KIN"/>
    <property type="match status" value="1"/>
</dbReference>
<dbReference type="PRINTS" id="PR00344">
    <property type="entry name" value="BCTRLSENSOR"/>
</dbReference>
<keyword evidence="5 11" id="KW-0418">Kinase</keyword>
<dbReference type="InterPro" id="IPR005467">
    <property type="entry name" value="His_kinase_dom"/>
</dbReference>
<dbReference type="HOGENOM" id="CLU_000445_114_58_2"/>
<dbReference type="InterPro" id="IPR000014">
    <property type="entry name" value="PAS"/>
</dbReference>
<dbReference type="CDD" id="cd00082">
    <property type="entry name" value="HisKA"/>
    <property type="match status" value="1"/>
</dbReference>
<organism evidence="11 12">
    <name type="scientific">Haloquadratum walsbyi J07HQW1</name>
    <dbReference type="NCBI Taxonomy" id="1238424"/>
    <lineage>
        <taxon>Archaea</taxon>
        <taxon>Methanobacteriati</taxon>
        <taxon>Methanobacteriota</taxon>
        <taxon>Stenosarchaea group</taxon>
        <taxon>Halobacteria</taxon>
        <taxon>Halobacteriales</taxon>
        <taxon>Haloferacaceae</taxon>
        <taxon>Haloquadratum</taxon>
    </lineage>
</organism>
<dbReference type="CDD" id="cd00130">
    <property type="entry name" value="PAS"/>
    <property type="match status" value="3"/>
</dbReference>
<dbReference type="SMART" id="SM00388">
    <property type="entry name" value="HisKA"/>
    <property type="match status" value="1"/>
</dbReference>
<dbReference type="Pfam" id="PF00072">
    <property type="entry name" value="Response_reg"/>
    <property type="match status" value="1"/>
</dbReference>
<feature type="domain" description="PAS" evidence="9">
    <location>
        <begin position="270"/>
        <end position="343"/>
    </location>
</feature>
<dbReference type="SMART" id="SM00086">
    <property type="entry name" value="PAC"/>
    <property type="match status" value="3"/>
</dbReference>
<gene>
    <name evidence="11" type="ORF">J07HQW1_01324</name>
</gene>
<dbReference type="InterPro" id="IPR001789">
    <property type="entry name" value="Sig_transdc_resp-reg_receiver"/>
</dbReference>
<evidence type="ECO:0000259" key="8">
    <source>
        <dbReference type="PROSITE" id="PS50110"/>
    </source>
</evidence>
<sequence length="851" mass="95438">MPLSSQQEINILHVDDEPDFAELTGTFLEREDDRFTVQTATSAEEGRQRINGCLPDCVVSDYNMPGMDGIEFLQTVREEYPDLPFILFTGKGSEAVASDAISAGVTDYLQKESGTEQYKLLLNRIQNAVSARRSVTAAEQRRHQFEQILKTVPGCVVQLDADGQFMFANQRAGEVLGLESDELTGRTYNDPRWDIKDPDGNPVPNEELPFMKIRETGEPVYNERINIQWPDGTRKPLLVNGAPVFDEDGMFKSAVFSLADLTNQQERQREVRRLRESIDNANVPITLADPSQEDNPLVYVNDAFEEMTGCPSTEALGRNCRFLQGEDTDPEKIAMLREAIDNEEPISVELRNYRTDGTEFWNRLTVTPIYNDDDELVRYLGTQEDVTKRKEREIELEKYETIIGALSDSVYVLDEEGQFTYVNDEFVELVEYDRETILGSTPSLIKDEQAIERAEQELGRLLSSDGPESTVFEVTIHPREGDPIVCEDHMGVLPYDGDQFNGSVGTLRNITEQKARDRELETVHSQYRTLVANFPDGAVFLFDTDLEYVQAGGQELAAVGLSAEDVIGKTPQDLFPAEIAEETVRYYTKTLEGTSHRFEQEYAGKQYGVQTVPVRTNNGEIAYGMAVSTNITKEAERRKQLKRQKKQLEEFASVISHDLQSPLSVAEGRLELAQETCESDHLARAVDAINRSQALIDDLLILARQDENVAEVHPIALKDIAQRSWQTVDTKQATLEFTFDAKATIEADQSRFRELFENLYRNAIEHGGNDVTVSVGMMNEGFYVADTGFGIPESDGMEVFEAGYSTSEDGTGFGLRIVKQIADAHGWDITVTESNQGGARFDVTGVELADC</sequence>
<dbReference type="Pfam" id="PF00989">
    <property type="entry name" value="PAS"/>
    <property type="match status" value="2"/>
</dbReference>
<dbReference type="Gene3D" id="1.10.287.130">
    <property type="match status" value="1"/>
</dbReference>
<dbReference type="Pfam" id="PF08448">
    <property type="entry name" value="PAS_4"/>
    <property type="match status" value="1"/>
</dbReference>
<feature type="modified residue" description="4-aspartylphosphate" evidence="6">
    <location>
        <position position="61"/>
    </location>
</feature>
<dbReference type="InterPro" id="IPR011006">
    <property type="entry name" value="CheY-like_superfamily"/>
</dbReference>
<dbReference type="InterPro" id="IPR052162">
    <property type="entry name" value="Sensor_kinase/Photoreceptor"/>
</dbReference>
<dbReference type="Pfam" id="PF13426">
    <property type="entry name" value="PAS_9"/>
    <property type="match status" value="1"/>
</dbReference>
<dbReference type="SUPFAM" id="SSF47384">
    <property type="entry name" value="Homodimeric domain of signal transducing histidine kinase"/>
    <property type="match status" value="1"/>
</dbReference>
<feature type="domain" description="Response regulatory" evidence="8">
    <location>
        <begin position="10"/>
        <end position="126"/>
    </location>
</feature>
<dbReference type="Pfam" id="PF00512">
    <property type="entry name" value="HisKA"/>
    <property type="match status" value="1"/>
</dbReference>
<dbReference type="PROSITE" id="PS50113">
    <property type="entry name" value="PAC"/>
    <property type="match status" value="2"/>
</dbReference>
<name>U1N407_9EURY</name>
<dbReference type="SMART" id="SM00387">
    <property type="entry name" value="HATPase_c"/>
    <property type="match status" value="1"/>
</dbReference>
<dbReference type="Gene3D" id="3.40.50.2300">
    <property type="match status" value="1"/>
</dbReference>
<comment type="catalytic activity">
    <reaction evidence="1">
        <text>ATP + protein L-histidine = ADP + protein N-phospho-L-histidine.</text>
        <dbReference type="EC" id="2.7.13.3"/>
    </reaction>
</comment>
<evidence type="ECO:0000256" key="3">
    <source>
        <dbReference type="ARBA" id="ARBA00022553"/>
    </source>
</evidence>
<evidence type="ECO:0000256" key="5">
    <source>
        <dbReference type="ARBA" id="ARBA00022777"/>
    </source>
</evidence>
<feature type="domain" description="PAC" evidence="10">
    <location>
        <begin position="221"/>
        <end position="273"/>
    </location>
</feature>
<evidence type="ECO:0000256" key="4">
    <source>
        <dbReference type="ARBA" id="ARBA00022679"/>
    </source>
</evidence>